<dbReference type="EMBL" id="BPRC01000001">
    <property type="protein sequence ID" value="GJE63749.1"/>
    <property type="molecule type" value="Genomic_DNA"/>
</dbReference>
<dbReference type="Pfam" id="PF13252">
    <property type="entry name" value="Phage_capsid_3"/>
    <property type="match status" value="1"/>
</dbReference>
<evidence type="ECO:0000313" key="2">
    <source>
        <dbReference type="Proteomes" id="UP001055039"/>
    </source>
</evidence>
<comment type="caution">
    <text evidence="1">The sequence shown here is derived from an EMBL/GenBank/DDBJ whole genome shotgun (WGS) entry which is preliminary data.</text>
</comment>
<dbReference type="InterPro" id="IPR025267">
    <property type="entry name" value="ORF017-like"/>
</dbReference>
<organism evidence="1 2">
    <name type="scientific">Methylorubrum aminovorans</name>
    <dbReference type="NCBI Taxonomy" id="269069"/>
    <lineage>
        <taxon>Bacteria</taxon>
        <taxon>Pseudomonadati</taxon>
        <taxon>Pseudomonadota</taxon>
        <taxon>Alphaproteobacteria</taxon>
        <taxon>Hyphomicrobiales</taxon>
        <taxon>Methylobacteriaceae</taxon>
        <taxon>Methylorubrum</taxon>
    </lineage>
</organism>
<name>A0ABQ4U8L2_9HYPH</name>
<accession>A0ABQ4U8L2</accession>
<evidence type="ECO:0008006" key="3">
    <source>
        <dbReference type="Google" id="ProtNLM"/>
    </source>
</evidence>
<proteinExistence type="predicted"/>
<reference evidence="1" key="1">
    <citation type="journal article" date="2021" name="Front. Microbiol.">
        <title>Comprehensive Comparative Genomics and Phenotyping of Methylobacterium Species.</title>
        <authorList>
            <person name="Alessa O."/>
            <person name="Ogura Y."/>
            <person name="Fujitani Y."/>
            <person name="Takami H."/>
            <person name="Hayashi T."/>
            <person name="Sahin N."/>
            <person name="Tani A."/>
        </authorList>
    </citation>
    <scope>NUCLEOTIDE SEQUENCE</scope>
    <source>
        <strain evidence="1">NBRC 15686</strain>
    </source>
</reference>
<keyword evidence="2" id="KW-1185">Reference proteome</keyword>
<protein>
    <recommendedName>
        <fullName evidence="3">DUF4043 family protein</fullName>
    </recommendedName>
</protein>
<dbReference type="Proteomes" id="UP001055039">
    <property type="component" value="Unassembled WGS sequence"/>
</dbReference>
<sequence>MAVTNTPSTLEIQKWRRDFFTEWQRENLFAPYIGNGTDAVIQRIYELRDEGEQITIPIVGRLTGSGQVGANTLTGNEEQMDQYGHKIVIDWARHAVLLNKKEMRKSAIDQMGAVRPLLNDWAAAKLRDDFVRAFGTIQPFGTASSLSGNVQGIPMISATPAQLNAWLTGNADRVQFGNGQATLVAGNFAASLLNVDSTNDLATVAAFSRIKRIAKNADPKIRPLRVEDGREYFVTFLASGPFADLARDPAMLSANTNARAREGSGMDKNPLFQDGDLMLQGMIYREVPELSQLVLKGAGAGGVDVYPSFTCGQQAMGYAIGQLPAPTTRNDDDYGFIKGRGVETCYGISKIVKGRNAATASVAAGTNADWGVVTSFFATASAN</sequence>
<reference evidence="1" key="2">
    <citation type="submission" date="2021-08" db="EMBL/GenBank/DDBJ databases">
        <authorList>
            <person name="Tani A."/>
            <person name="Ola A."/>
            <person name="Ogura Y."/>
            <person name="Katsura K."/>
            <person name="Hayashi T."/>
        </authorList>
    </citation>
    <scope>NUCLEOTIDE SEQUENCE</scope>
    <source>
        <strain evidence="1">NBRC 15686</strain>
    </source>
</reference>
<dbReference type="RefSeq" id="WP_238222758.1">
    <property type="nucleotide sequence ID" value="NZ_BAAADH010000001.1"/>
</dbReference>
<gene>
    <name evidence="1" type="ORF">LNAOJCKE_0947</name>
</gene>
<evidence type="ECO:0000313" key="1">
    <source>
        <dbReference type="EMBL" id="GJE63749.1"/>
    </source>
</evidence>